<feature type="chain" id="PRO_5040121212" description="RlpA-like protein double-psi beta-barrel domain-containing protein" evidence="3">
    <location>
        <begin position="20"/>
        <end position="154"/>
    </location>
</feature>
<feature type="region of interest" description="Disordered" evidence="2">
    <location>
        <begin position="23"/>
        <end position="64"/>
    </location>
</feature>
<dbReference type="InterPro" id="IPR009009">
    <property type="entry name" value="RlpA-like_DPBB"/>
</dbReference>
<comment type="caution">
    <text evidence="5">The sequence shown here is derived from an EMBL/GenBank/DDBJ whole genome shotgun (WGS) entry which is preliminary data.</text>
</comment>
<keyword evidence="6" id="KW-1185">Reference proteome</keyword>
<dbReference type="Proteomes" id="UP000823405">
    <property type="component" value="Unassembled WGS sequence"/>
</dbReference>
<dbReference type="PANTHER" id="PTHR31836">
    <property type="match status" value="1"/>
</dbReference>
<feature type="domain" description="RlpA-like protein double-psi beta-barrel" evidence="4">
    <location>
        <begin position="64"/>
        <end position="150"/>
    </location>
</feature>
<dbReference type="Gene3D" id="2.40.40.10">
    <property type="entry name" value="RlpA-like domain"/>
    <property type="match status" value="1"/>
</dbReference>
<dbReference type="Pfam" id="PF03330">
    <property type="entry name" value="DPBB_1"/>
    <property type="match status" value="1"/>
</dbReference>
<feature type="compositionally biased region" description="Low complexity" evidence="2">
    <location>
        <begin position="23"/>
        <end position="41"/>
    </location>
</feature>
<dbReference type="EMBL" id="JAAAIN010001604">
    <property type="protein sequence ID" value="KAG0301645.1"/>
    <property type="molecule type" value="Genomic_DNA"/>
</dbReference>
<evidence type="ECO:0000313" key="6">
    <source>
        <dbReference type="Proteomes" id="UP000823405"/>
    </source>
</evidence>
<accession>A0A9P6QVP0</accession>
<dbReference type="InterPro" id="IPR036908">
    <property type="entry name" value="RlpA-like_sf"/>
</dbReference>
<feature type="signal peptide" evidence="3">
    <location>
        <begin position="1"/>
        <end position="19"/>
    </location>
</feature>
<dbReference type="InterPro" id="IPR051477">
    <property type="entry name" value="Expansin_CellWall"/>
</dbReference>
<evidence type="ECO:0000256" key="3">
    <source>
        <dbReference type="SAM" id="SignalP"/>
    </source>
</evidence>
<organism evidence="5 6">
    <name type="scientific">Linnemannia gamsii</name>
    <dbReference type="NCBI Taxonomy" id="64522"/>
    <lineage>
        <taxon>Eukaryota</taxon>
        <taxon>Fungi</taxon>
        <taxon>Fungi incertae sedis</taxon>
        <taxon>Mucoromycota</taxon>
        <taxon>Mortierellomycotina</taxon>
        <taxon>Mortierellomycetes</taxon>
        <taxon>Mortierellales</taxon>
        <taxon>Mortierellaceae</taxon>
        <taxon>Linnemannia</taxon>
    </lineage>
</organism>
<evidence type="ECO:0000313" key="5">
    <source>
        <dbReference type="EMBL" id="KAG0301645.1"/>
    </source>
</evidence>
<protein>
    <recommendedName>
        <fullName evidence="4">RlpA-like protein double-psi beta-barrel domain-containing protein</fullName>
    </recommendedName>
</protein>
<feature type="compositionally biased region" description="Polar residues" evidence="2">
    <location>
        <begin position="50"/>
        <end position="60"/>
    </location>
</feature>
<dbReference type="SUPFAM" id="SSF50685">
    <property type="entry name" value="Barwin-like endoglucanases"/>
    <property type="match status" value="1"/>
</dbReference>
<dbReference type="CDD" id="cd22191">
    <property type="entry name" value="DPBB_RlpA_EXP_N-like"/>
    <property type="match status" value="1"/>
</dbReference>
<dbReference type="PANTHER" id="PTHR31836:SF28">
    <property type="entry name" value="SRCR DOMAIN-CONTAINING PROTEIN-RELATED"/>
    <property type="match status" value="1"/>
</dbReference>
<dbReference type="AlphaFoldDB" id="A0A9P6QVP0"/>
<proteinExistence type="predicted"/>
<gene>
    <name evidence="5" type="ORF">BGZ97_002706</name>
</gene>
<sequence length="154" mass="15497">MTVMYKFVLLASVALAVAAAPISTPAHPTSTSDAPTPSPTTGKGDKSDSEVSISASSGDGQFSGRGTWFTGASGSCAIPFDDNDLHVAMNAPQMGGTSQCGKSVKISYGGKTTTAKVLDTCPSCSSGSLDLSPAAFKALAPLDAGVISITWEFV</sequence>
<evidence type="ECO:0000256" key="2">
    <source>
        <dbReference type="SAM" id="MobiDB-lite"/>
    </source>
</evidence>
<name>A0A9P6QVP0_9FUNG</name>
<dbReference type="OrthoDB" id="623670at2759"/>
<evidence type="ECO:0000256" key="1">
    <source>
        <dbReference type="ARBA" id="ARBA00022729"/>
    </source>
</evidence>
<evidence type="ECO:0000259" key="4">
    <source>
        <dbReference type="Pfam" id="PF03330"/>
    </source>
</evidence>
<keyword evidence="1 3" id="KW-0732">Signal</keyword>
<reference evidence="5" key="1">
    <citation type="journal article" date="2020" name="Fungal Divers.">
        <title>Resolving the Mortierellaceae phylogeny through synthesis of multi-gene phylogenetics and phylogenomics.</title>
        <authorList>
            <person name="Vandepol N."/>
            <person name="Liber J."/>
            <person name="Desiro A."/>
            <person name="Na H."/>
            <person name="Kennedy M."/>
            <person name="Barry K."/>
            <person name="Grigoriev I.V."/>
            <person name="Miller A.N."/>
            <person name="O'Donnell K."/>
            <person name="Stajich J.E."/>
            <person name="Bonito G."/>
        </authorList>
    </citation>
    <scope>NUCLEOTIDE SEQUENCE</scope>
    <source>
        <strain evidence="5">NVP60</strain>
    </source>
</reference>